<feature type="domain" description="Spore protein YkvP/CgeB glycosyl transferase-like" evidence="1">
    <location>
        <begin position="250"/>
        <end position="390"/>
    </location>
</feature>
<gene>
    <name evidence="2" type="ORF">Gocc_1868</name>
</gene>
<dbReference type="EMBL" id="QQZY01000004">
    <property type="protein sequence ID" value="RDI74292.1"/>
    <property type="molecule type" value="Genomic_DNA"/>
</dbReference>
<dbReference type="RefSeq" id="WP_114796302.1">
    <property type="nucleotide sequence ID" value="NZ_QQZY01000004.1"/>
</dbReference>
<dbReference type="Proteomes" id="UP000254134">
    <property type="component" value="Unassembled WGS sequence"/>
</dbReference>
<evidence type="ECO:0000313" key="3">
    <source>
        <dbReference type="Proteomes" id="UP000254134"/>
    </source>
</evidence>
<keyword evidence="2" id="KW-0808">Transferase</keyword>
<evidence type="ECO:0000313" key="2">
    <source>
        <dbReference type="EMBL" id="RDI74292.1"/>
    </source>
</evidence>
<dbReference type="SUPFAM" id="SSF53756">
    <property type="entry name" value="UDP-Glycosyltransferase/glycogen phosphorylase"/>
    <property type="match status" value="1"/>
</dbReference>
<comment type="caution">
    <text evidence="2">The sequence shown here is derived from an EMBL/GenBank/DDBJ whole genome shotgun (WGS) entry which is preliminary data.</text>
</comment>
<accession>A0A7M2YVX1</accession>
<reference evidence="2 3" key="1">
    <citation type="submission" date="2018-07" db="EMBL/GenBank/DDBJ databases">
        <title>High-quality-draft genome sequence of Gaiella occulta.</title>
        <authorList>
            <person name="Severino R."/>
            <person name="Froufe H.J.C."/>
            <person name="Rainey F.A."/>
            <person name="Barroso C."/>
            <person name="Albuquerque L."/>
            <person name="Lobo-Da-Cunha A."/>
            <person name="Da Costa M.S."/>
            <person name="Egas C."/>
        </authorList>
    </citation>
    <scope>NUCLEOTIDE SEQUENCE [LARGE SCALE GENOMIC DNA]</scope>
    <source>
        <strain evidence="2 3">F2-233</strain>
    </source>
</reference>
<organism evidence="2 3">
    <name type="scientific">Gaiella occulta</name>
    <dbReference type="NCBI Taxonomy" id="1002870"/>
    <lineage>
        <taxon>Bacteria</taxon>
        <taxon>Bacillati</taxon>
        <taxon>Actinomycetota</taxon>
        <taxon>Thermoleophilia</taxon>
        <taxon>Gaiellales</taxon>
        <taxon>Gaiellaceae</taxon>
        <taxon>Gaiella</taxon>
    </lineage>
</organism>
<evidence type="ECO:0000259" key="1">
    <source>
        <dbReference type="Pfam" id="PF13524"/>
    </source>
</evidence>
<dbReference type="InterPro" id="IPR055259">
    <property type="entry name" value="YkvP/CgeB_Glyco_trans-like"/>
</dbReference>
<sequence>MKAPKILAVASAVDLDFRYGCTPAWWQLWKGMYETGVDLVVTPYRGRPVESPWWRTAPNPTFREGEAYAALRDGLARLKGDRYLRRGEDSPDESALDRLTRETIWRVVTPRWRRHLERLVARERPDAVVVFTVPMAHLRGIPTALRERFGIPVVFYDGDVPMSLPEFGGMDTGFNYYHGADPSEYDLVLSNSEGGIPRLLELGARRAEAVFWGADPELFAPQPVEKEMDVFFYGYGDKFRREWTQALVGEPSRAAPEIDFALGGRDFRGDSGNAREIGDVPFNVFARAISAARINLNVTRRSHATVPLSSTCRPFELASAGAAIVSNPHAGIERWFEPGSEILVVEDAAQALDAYRLLLGDPAQAQAMGARARERVLDEHSYAHRARLVLDLVGLDAPVAA</sequence>
<name>A0A7M2YVX1_9ACTN</name>
<dbReference type="GO" id="GO:0016740">
    <property type="term" value="F:transferase activity"/>
    <property type="evidence" value="ECO:0007669"/>
    <property type="project" value="UniProtKB-KW"/>
</dbReference>
<dbReference type="Pfam" id="PF13524">
    <property type="entry name" value="Glyco_trans_1_2"/>
    <property type="match status" value="1"/>
</dbReference>
<keyword evidence="3" id="KW-1185">Reference proteome</keyword>
<protein>
    <submittedName>
        <fullName evidence="2">Glycosyl transferases group 1</fullName>
    </submittedName>
</protein>
<proteinExistence type="predicted"/>
<dbReference type="Gene3D" id="3.40.50.2000">
    <property type="entry name" value="Glycogen Phosphorylase B"/>
    <property type="match status" value="1"/>
</dbReference>
<reference evidence="3" key="2">
    <citation type="journal article" date="2019" name="MicrobiologyOpen">
        <title>High-quality draft genome sequence of Gaiella occulta isolated from a 150 meter deep mineral water borehole and comparison with the genome sequences of other deep-branching lineages of the phylum Actinobacteria.</title>
        <authorList>
            <person name="Severino R."/>
            <person name="Froufe H.J.C."/>
            <person name="Barroso C."/>
            <person name="Albuquerque L."/>
            <person name="Lobo-da-Cunha A."/>
            <person name="da Costa M.S."/>
            <person name="Egas C."/>
        </authorList>
    </citation>
    <scope>NUCLEOTIDE SEQUENCE [LARGE SCALE GENOMIC DNA]</scope>
    <source>
        <strain evidence="3">F2-233</strain>
    </source>
</reference>
<dbReference type="AlphaFoldDB" id="A0A7M2YVX1"/>
<dbReference type="OrthoDB" id="6713581at2"/>